<dbReference type="EMBL" id="GGFM01011768">
    <property type="protein sequence ID" value="MBW32519.1"/>
    <property type="molecule type" value="Transcribed_RNA"/>
</dbReference>
<accession>A0A2M3ZVH8</accession>
<keyword evidence="1" id="KW-0732">Signal</keyword>
<evidence type="ECO:0000256" key="1">
    <source>
        <dbReference type="SAM" id="SignalP"/>
    </source>
</evidence>
<dbReference type="AlphaFoldDB" id="A0A2M3ZVH8"/>
<protein>
    <submittedName>
        <fullName evidence="2">Putative secreted peptide</fullName>
    </submittedName>
</protein>
<evidence type="ECO:0000313" key="2">
    <source>
        <dbReference type="EMBL" id="MBW32519.1"/>
    </source>
</evidence>
<feature type="chain" id="PRO_5014675925" evidence="1">
    <location>
        <begin position="27"/>
        <end position="68"/>
    </location>
</feature>
<organism evidence="2">
    <name type="scientific">Anopheles braziliensis</name>
    <dbReference type="NCBI Taxonomy" id="58242"/>
    <lineage>
        <taxon>Eukaryota</taxon>
        <taxon>Metazoa</taxon>
        <taxon>Ecdysozoa</taxon>
        <taxon>Arthropoda</taxon>
        <taxon>Hexapoda</taxon>
        <taxon>Insecta</taxon>
        <taxon>Pterygota</taxon>
        <taxon>Neoptera</taxon>
        <taxon>Endopterygota</taxon>
        <taxon>Diptera</taxon>
        <taxon>Nematocera</taxon>
        <taxon>Culicoidea</taxon>
        <taxon>Culicidae</taxon>
        <taxon>Anophelinae</taxon>
        <taxon>Anopheles</taxon>
    </lineage>
</organism>
<sequence length="68" mass="7652">MSCNPYRSTRNAVLLHYMLLARGSLAANRSKDCTCHLLLASIPHSICFRKTPSRETCKNLQNVASNWS</sequence>
<proteinExistence type="predicted"/>
<reference evidence="2" key="1">
    <citation type="submission" date="2018-01" db="EMBL/GenBank/DDBJ databases">
        <title>An insight into the sialome of Amazonian anophelines.</title>
        <authorList>
            <person name="Ribeiro J.M."/>
            <person name="Scarpassa V."/>
            <person name="Calvo E."/>
        </authorList>
    </citation>
    <scope>NUCLEOTIDE SEQUENCE</scope>
    <source>
        <tissue evidence="2">Salivary glands</tissue>
    </source>
</reference>
<name>A0A2M3ZVH8_9DIPT</name>
<feature type="signal peptide" evidence="1">
    <location>
        <begin position="1"/>
        <end position="26"/>
    </location>
</feature>